<dbReference type="Gene3D" id="3.40.50.300">
    <property type="entry name" value="P-loop containing nucleotide triphosphate hydrolases"/>
    <property type="match status" value="2"/>
</dbReference>
<keyword evidence="5 7" id="KW-0067">ATP-binding</keyword>
<dbReference type="SUPFAM" id="SSF52540">
    <property type="entry name" value="P-loop containing nucleoside triphosphate hydrolases"/>
    <property type="match status" value="1"/>
</dbReference>
<evidence type="ECO:0000256" key="3">
    <source>
        <dbReference type="ARBA" id="ARBA00022801"/>
    </source>
</evidence>
<keyword evidence="12" id="KW-1185">Reference proteome</keyword>
<dbReference type="GO" id="GO:0003724">
    <property type="term" value="F:RNA helicase activity"/>
    <property type="evidence" value="ECO:0007669"/>
    <property type="project" value="UniProtKB-EC"/>
</dbReference>
<dbReference type="OMA" id="TRFHDFK"/>
<dbReference type="CDD" id="cd18787">
    <property type="entry name" value="SF2_C_DEAD"/>
    <property type="match status" value="1"/>
</dbReference>
<keyword evidence="4 7" id="KW-0347">Helicase</keyword>
<dbReference type="GO" id="GO:0003743">
    <property type="term" value="F:translation initiation factor activity"/>
    <property type="evidence" value="ECO:0007669"/>
    <property type="project" value="UniProtKB-KW"/>
</dbReference>
<evidence type="ECO:0000259" key="8">
    <source>
        <dbReference type="PROSITE" id="PS51192"/>
    </source>
</evidence>
<dbReference type="HOGENOM" id="CLU_003041_1_0_1"/>
<dbReference type="InterPro" id="IPR011545">
    <property type="entry name" value="DEAD/DEAH_box_helicase_dom"/>
</dbReference>
<dbReference type="GO" id="GO:0003676">
    <property type="term" value="F:nucleic acid binding"/>
    <property type="evidence" value="ECO:0007669"/>
    <property type="project" value="InterPro"/>
</dbReference>
<dbReference type="Proteomes" id="UP000014978">
    <property type="component" value="Unassembled WGS sequence"/>
</dbReference>
<keyword evidence="11" id="KW-0396">Initiation factor</keyword>
<comment type="similarity">
    <text evidence="7">Belongs to the DEAD box helicase family.</text>
</comment>
<dbReference type="EC" id="3.6.4.13" evidence="1"/>
<feature type="domain" description="Helicase C-terminal" evidence="9">
    <location>
        <begin position="242"/>
        <end position="410"/>
    </location>
</feature>
<keyword evidence="2 7" id="KW-0547">Nucleotide-binding</keyword>
<dbReference type="InterPro" id="IPR000629">
    <property type="entry name" value="RNA-helicase_DEAD-box_CS"/>
</dbReference>
<dbReference type="STRING" id="1358809.S7XJD3"/>
<dbReference type="PANTHER" id="PTHR47958">
    <property type="entry name" value="ATP-DEPENDENT RNA HELICASE DBP3"/>
    <property type="match status" value="1"/>
</dbReference>
<organism evidence="11 12">
    <name type="scientific">Spraguea lophii (strain 42_110)</name>
    <name type="common">Microsporidian parasite</name>
    <dbReference type="NCBI Taxonomy" id="1358809"/>
    <lineage>
        <taxon>Eukaryota</taxon>
        <taxon>Fungi</taxon>
        <taxon>Fungi incertae sedis</taxon>
        <taxon>Microsporidia</taxon>
        <taxon>Spragueidae</taxon>
        <taxon>Spraguea</taxon>
    </lineage>
</organism>
<dbReference type="Pfam" id="PF00271">
    <property type="entry name" value="Helicase_C"/>
    <property type="match status" value="1"/>
</dbReference>
<dbReference type="PROSITE" id="PS51194">
    <property type="entry name" value="HELICASE_CTER"/>
    <property type="match status" value="1"/>
</dbReference>
<dbReference type="PROSITE" id="PS51195">
    <property type="entry name" value="Q_MOTIF"/>
    <property type="match status" value="1"/>
</dbReference>
<sequence length="410" mass="46238">MTNNDNSRESVYLDEDVSVDDNNTIQVFDKWEDYNLKTELLRGIYSAGWEAPSFIQKTSIKPILDGRDVRAQAQSGTGKTGAFAVGSLQKVDMSIKKTQILVLVSTREIAEQNATRMEEIGQHLGVKIPYLVGGISTKQSIQDIADYPQIVTGTPGRVFHMIDCGALKTDDIKLLIIDEADEMLKKGFIDQVKEIFMKLPKDKLQVAMYSATWGKEELDIADDILLNPVKIDLRQDKQTLKGIDQYYVNIGEKPSRGEDILKTEVLMDIFSKSEVGQSVIFVNTKSKAKFLYDTLTRNKFPCSVVHSDLNQNERTDVLNKFRRGETRCLVSTGLMGRGIDVQQLSVVFNFDIPSLDDKNSYIHRIGRAGRYGRKGVAVNIIFNNELETVNAIERHFHTAIHPLPKNFNLK</sequence>
<evidence type="ECO:0000256" key="1">
    <source>
        <dbReference type="ARBA" id="ARBA00012552"/>
    </source>
</evidence>
<reference evidence="12" key="1">
    <citation type="journal article" date="2013" name="PLoS Genet.">
        <title>The genome of Spraguea lophii and the basis of host-microsporidian interactions.</title>
        <authorList>
            <person name="Campbell S.E."/>
            <person name="Williams T.A."/>
            <person name="Yousuf A."/>
            <person name="Soanes D.M."/>
            <person name="Paszkiewicz K.H."/>
            <person name="Williams B.A.P."/>
        </authorList>
    </citation>
    <scope>NUCLEOTIDE SEQUENCE [LARGE SCALE GENOMIC DNA]</scope>
    <source>
        <strain evidence="12">42_110</strain>
    </source>
</reference>
<dbReference type="FunCoup" id="S7XJD3">
    <property type="interactions" value="309"/>
</dbReference>
<dbReference type="SMART" id="SM00487">
    <property type="entry name" value="DEXDc"/>
    <property type="match status" value="1"/>
</dbReference>
<feature type="domain" description="Helicase ATP-binding" evidence="8">
    <location>
        <begin position="60"/>
        <end position="231"/>
    </location>
</feature>
<dbReference type="SMART" id="SM00490">
    <property type="entry name" value="HELICc"/>
    <property type="match status" value="1"/>
</dbReference>
<evidence type="ECO:0000256" key="7">
    <source>
        <dbReference type="RuleBase" id="RU000492"/>
    </source>
</evidence>
<dbReference type="Pfam" id="PF00270">
    <property type="entry name" value="DEAD"/>
    <property type="match status" value="1"/>
</dbReference>
<evidence type="ECO:0000313" key="12">
    <source>
        <dbReference type="Proteomes" id="UP000014978"/>
    </source>
</evidence>
<dbReference type="VEuPathDB" id="MicrosporidiaDB:SLOPH_346"/>
<dbReference type="InterPro" id="IPR001650">
    <property type="entry name" value="Helicase_C-like"/>
</dbReference>
<dbReference type="InterPro" id="IPR014001">
    <property type="entry name" value="Helicase_ATP-bd"/>
</dbReference>
<dbReference type="PROSITE" id="PS00039">
    <property type="entry name" value="DEAD_ATP_HELICASE"/>
    <property type="match status" value="1"/>
</dbReference>
<dbReference type="InterPro" id="IPR027417">
    <property type="entry name" value="P-loop_NTPase"/>
</dbReference>
<dbReference type="PROSITE" id="PS51192">
    <property type="entry name" value="HELICASE_ATP_BIND_1"/>
    <property type="match status" value="1"/>
</dbReference>
<comment type="caution">
    <text evidence="11">The sequence shown here is derived from an EMBL/GenBank/DDBJ whole genome shotgun (WGS) entry which is preliminary data.</text>
</comment>
<accession>S7XJD3</accession>
<feature type="domain" description="DEAD-box RNA helicase Q" evidence="10">
    <location>
        <begin position="29"/>
        <end position="57"/>
    </location>
</feature>
<dbReference type="GO" id="GO:0016787">
    <property type="term" value="F:hydrolase activity"/>
    <property type="evidence" value="ECO:0007669"/>
    <property type="project" value="UniProtKB-KW"/>
</dbReference>
<dbReference type="OrthoDB" id="10265785at2759"/>
<evidence type="ECO:0000256" key="6">
    <source>
        <dbReference type="PROSITE-ProRule" id="PRU00552"/>
    </source>
</evidence>
<dbReference type="EMBL" id="ATCN01000391">
    <property type="protein sequence ID" value="EPR79134.1"/>
    <property type="molecule type" value="Genomic_DNA"/>
</dbReference>
<evidence type="ECO:0000259" key="9">
    <source>
        <dbReference type="PROSITE" id="PS51194"/>
    </source>
</evidence>
<evidence type="ECO:0000256" key="2">
    <source>
        <dbReference type="ARBA" id="ARBA00022741"/>
    </source>
</evidence>
<proteinExistence type="inferred from homology"/>
<protein>
    <recommendedName>
        <fullName evidence="1">RNA helicase</fullName>
        <ecNumber evidence="1">3.6.4.13</ecNumber>
    </recommendedName>
</protein>
<evidence type="ECO:0000256" key="4">
    <source>
        <dbReference type="ARBA" id="ARBA00022806"/>
    </source>
</evidence>
<evidence type="ECO:0000256" key="5">
    <source>
        <dbReference type="ARBA" id="ARBA00022840"/>
    </source>
</evidence>
<name>S7XJD3_SPRLO</name>
<dbReference type="GO" id="GO:0005524">
    <property type="term" value="F:ATP binding"/>
    <property type="evidence" value="ECO:0007669"/>
    <property type="project" value="UniProtKB-KW"/>
</dbReference>
<evidence type="ECO:0000259" key="10">
    <source>
        <dbReference type="PROSITE" id="PS51195"/>
    </source>
</evidence>
<keyword evidence="3 7" id="KW-0378">Hydrolase</keyword>
<evidence type="ECO:0000313" key="11">
    <source>
        <dbReference type="EMBL" id="EPR79134.1"/>
    </source>
</evidence>
<dbReference type="AlphaFoldDB" id="S7XJD3"/>
<dbReference type="InterPro" id="IPR014014">
    <property type="entry name" value="RNA_helicase_DEAD_Q_motif"/>
</dbReference>
<dbReference type="InParanoid" id="S7XJD3"/>
<feature type="short sequence motif" description="Q motif" evidence="6">
    <location>
        <begin position="29"/>
        <end position="57"/>
    </location>
</feature>
<keyword evidence="11" id="KW-0648">Protein biosynthesis</keyword>
<gene>
    <name evidence="11" type="ORF">SLOPH_346</name>
</gene>